<reference evidence="1 2" key="1">
    <citation type="submission" date="2022-05" db="EMBL/GenBank/DDBJ databases">
        <authorList>
            <consortium name="Genoscope - CEA"/>
            <person name="William W."/>
        </authorList>
    </citation>
    <scope>NUCLEOTIDE SEQUENCE [LARGE SCALE GENOMIC DNA]</scope>
</reference>
<name>A0ABN8Q9B6_9CNID</name>
<accession>A0ABN8Q9B6</accession>
<keyword evidence="2" id="KW-1185">Reference proteome</keyword>
<gene>
    <name evidence="1" type="ORF">PEVE_00002462</name>
</gene>
<evidence type="ECO:0000313" key="2">
    <source>
        <dbReference type="Proteomes" id="UP001159427"/>
    </source>
</evidence>
<organism evidence="1 2">
    <name type="scientific">Porites evermanni</name>
    <dbReference type="NCBI Taxonomy" id="104178"/>
    <lineage>
        <taxon>Eukaryota</taxon>
        <taxon>Metazoa</taxon>
        <taxon>Cnidaria</taxon>
        <taxon>Anthozoa</taxon>
        <taxon>Hexacorallia</taxon>
        <taxon>Scleractinia</taxon>
        <taxon>Fungiina</taxon>
        <taxon>Poritidae</taxon>
        <taxon>Porites</taxon>
    </lineage>
</organism>
<sequence length="110" mass="13223">MALPKSMSSDHISMAENSAKQVRWSIDLEEVFYFTPQKPRRKSITERLRDFKEKANDYLADRTFLPKVHFINRGSRRDSTFRRYSVDLEADLNRQWDELFKLYSERVISD</sequence>
<dbReference type="EMBL" id="CALNXI010001143">
    <property type="protein sequence ID" value="CAH3157315.1"/>
    <property type="molecule type" value="Genomic_DNA"/>
</dbReference>
<dbReference type="Proteomes" id="UP001159427">
    <property type="component" value="Unassembled WGS sequence"/>
</dbReference>
<protein>
    <submittedName>
        <fullName evidence="1">Uncharacterized protein</fullName>
    </submittedName>
</protein>
<evidence type="ECO:0000313" key="1">
    <source>
        <dbReference type="EMBL" id="CAH3157315.1"/>
    </source>
</evidence>
<comment type="caution">
    <text evidence="1">The sequence shown here is derived from an EMBL/GenBank/DDBJ whole genome shotgun (WGS) entry which is preliminary data.</text>
</comment>
<proteinExistence type="predicted"/>